<comment type="cofactor">
    <cofactor evidence="1 10">
        <name>pyridoxal 5'-phosphate</name>
        <dbReference type="ChEBI" id="CHEBI:597326"/>
    </cofactor>
</comment>
<dbReference type="InterPro" id="IPR050214">
    <property type="entry name" value="Cys_Synth/Cystath_Beta-Synth"/>
</dbReference>
<keyword evidence="8 10" id="KW-0198">Cysteine biosynthesis</keyword>
<evidence type="ECO:0000256" key="8">
    <source>
        <dbReference type="ARBA" id="ARBA00023192"/>
    </source>
</evidence>
<feature type="domain" description="Tryptophan synthase beta chain-like PALP" evidence="11">
    <location>
        <begin position="17"/>
        <end position="320"/>
    </location>
</feature>
<gene>
    <name evidence="12" type="primary">cysK</name>
    <name evidence="12" type="ORF">AB0T83_15255</name>
</gene>
<dbReference type="Proteomes" id="UP001553161">
    <property type="component" value="Unassembled WGS sequence"/>
</dbReference>
<evidence type="ECO:0000259" key="11">
    <source>
        <dbReference type="Pfam" id="PF00291"/>
    </source>
</evidence>
<dbReference type="PROSITE" id="PS00901">
    <property type="entry name" value="CYS_SYNTHASE"/>
    <property type="match status" value="1"/>
</dbReference>
<reference evidence="12 13" key="1">
    <citation type="submission" date="2024-07" db="EMBL/GenBank/DDBJ databases">
        <authorList>
            <person name="Kang M."/>
        </authorList>
    </citation>
    <scope>NUCLEOTIDE SEQUENCE [LARGE SCALE GENOMIC DNA]</scope>
    <source>
        <strain evidence="12 13">DFM31</strain>
    </source>
</reference>
<evidence type="ECO:0000256" key="4">
    <source>
        <dbReference type="ARBA" id="ARBA00012681"/>
    </source>
</evidence>
<dbReference type="InterPro" id="IPR001216">
    <property type="entry name" value="P-phosphate_BS"/>
</dbReference>
<protein>
    <recommendedName>
        <fullName evidence="4 10">Cysteine synthase</fullName>
        <ecNumber evidence="4 10">2.5.1.47</ecNumber>
    </recommendedName>
</protein>
<comment type="similarity">
    <text evidence="3 10">Belongs to the cysteine synthase/cystathionine beta-synthase family.</text>
</comment>
<dbReference type="EC" id="2.5.1.47" evidence="4 10"/>
<accession>A0ABV3L995</accession>
<organism evidence="12 13">
    <name type="scientific">Meridianimarinicoccus marinus</name>
    <dbReference type="NCBI Taxonomy" id="3231483"/>
    <lineage>
        <taxon>Bacteria</taxon>
        <taxon>Pseudomonadati</taxon>
        <taxon>Pseudomonadota</taxon>
        <taxon>Alphaproteobacteria</taxon>
        <taxon>Rhodobacterales</taxon>
        <taxon>Paracoccaceae</taxon>
        <taxon>Meridianimarinicoccus</taxon>
    </lineage>
</organism>
<keyword evidence="13" id="KW-1185">Reference proteome</keyword>
<dbReference type="InterPro" id="IPR005856">
    <property type="entry name" value="Cys_synth"/>
</dbReference>
<evidence type="ECO:0000256" key="1">
    <source>
        <dbReference type="ARBA" id="ARBA00001933"/>
    </source>
</evidence>
<evidence type="ECO:0000313" key="12">
    <source>
        <dbReference type="EMBL" id="MEV8468132.1"/>
    </source>
</evidence>
<dbReference type="CDD" id="cd01561">
    <property type="entry name" value="CBS_like"/>
    <property type="match status" value="1"/>
</dbReference>
<dbReference type="Gene3D" id="3.40.50.1100">
    <property type="match status" value="2"/>
</dbReference>
<dbReference type="Pfam" id="PF00291">
    <property type="entry name" value="PALP"/>
    <property type="match status" value="1"/>
</dbReference>
<dbReference type="EMBL" id="JBFBVU010000022">
    <property type="protein sequence ID" value="MEV8468132.1"/>
    <property type="molecule type" value="Genomic_DNA"/>
</dbReference>
<keyword evidence="7 10" id="KW-0663">Pyridoxal phosphate</keyword>
<evidence type="ECO:0000256" key="6">
    <source>
        <dbReference type="ARBA" id="ARBA00022679"/>
    </source>
</evidence>
<evidence type="ECO:0000313" key="13">
    <source>
        <dbReference type="Proteomes" id="UP001553161"/>
    </source>
</evidence>
<evidence type="ECO:0000256" key="5">
    <source>
        <dbReference type="ARBA" id="ARBA00022605"/>
    </source>
</evidence>
<evidence type="ECO:0000256" key="9">
    <source>
        <dbReference type="ARBA" id="ARBA00047931"/>
    </source>
</evidence>
<keyword evidence="6 10" id="KW-0808">Transferase</keyword>
<dbReference type="InterPro" id="IPR005859">
    <property type="entry name" value="CysK"/>
</dbReference>
<dbReference type="SUPFAM" id="SSF53686">
    <property type="entry name" value="Tryptophan synthase beta subunit-like PLP-dependent enzymes"/>
    <property type="match status" value="1"/>
</dbReference>
<dbReference type="RefSeq" id="WP_366194087.1">
    <property type="nucleotide sequence ID" value="NZ_JBFBVU010000022.1"/>
</dbReference>
<comment type="pathway">
    <text evidence="2">Amino-acid biosynthesis; L-cysteine biosynthesis; L-cysteine from L-serine: step 2/2.</text>
</comment>
<comment type="caution">
    <text evidence="12">The sequence shown here is derived from an EMBL/GenBank/DDBJ whole genome shotgun (WGS) entry which is preliminary data.</text>
</comment>
<keyword evidence="5 10" id="KW-0028">Amino-acid biosynthesis</keyword>
<evidence type="ECO:0000256" key="7">
    <source>
        <dbReference type="ARBA" id="ARBA00022898"/>
    </source>
</evidence>
<evidence type="ECO:0000256" key="3">
    <source>
        <dbReference type="ARBA" id="ARBA00007103"/>
    </source>
</evidence>
<dbReference type="InterPro" id="IPR001926">
    <property type="entry name" value="TrpB-like_PALP"/>
</dbReference>
<dbReference type="PANTHER" id="PTHR10314">
    <property type="entry name" value="CYSTATHIONINE BETA-SYNTHASE"/>
    <property type="match status" value="1"/>
</dbReference>
<proteinExistence type="inferred from homology"/>
<comment type="catalytic activity">
    <reaction evidence="9 10">
        <text>O-acetyl-L-serine + hydrogen sulfide = L-cysteine + acetate</text>
        <dbReference type="Rhea" id="RHEA:14829"/>
        <dbReference type="ChEBI" id="CHEBI:29919"/>
        <dbReference type="ChEBI" id="CHEBI:30089"/>
        <dbReference type="ChEBI" id="CHEBI:35235"/>
        <dbReference type="ChEBI" id="CHEBI:58340"/>
        <dbReference type="EC" id="2.5.1.47"/>
    </reaction>
</comment>
<evidence type="ECO:0000256" key="2">
    <source>
        <dbReference type="ARBA" id="ARBA00004962"/>
    </source>
</evidence>
<dbReference type="GO" id="GO:0004124">
    <property type="term" value="F:cysteine synthase activity"/>
    <property type="evidence" value="ECO:0007669"/>
    <property type="project" value="UniProtKB-EC"/>
</dbReference>
<dbReference type="NCBIfam" id="TIGR01136">
    <property type="entry name" value="cysKM"/>
    <property type="match status" value="1"/>
</dbReference>
<sequence>MAIRTTNGRGQRYGDILDTVGDTPVIRINRIAPKHVTVYVKSEAFNPAGSVKDRLALNIIEAAEQSGALKPGQTVVEATSGNTGIGLAMVCAAKGYPLVVTMADSFSVERRKLMRFFGAKVVLTPRALKGLGMYNKAKELAEANGWFLASQFETPANADIHESTTAREILADFDGDRLDYLVTGYGTGGTVTGVGRVLRKERPDTRIVLCEPANAAIVGSGYVNKRNVSNQPVESHPNFEPHPIQGWTPDFIPYVLQESIDDGFYDELIAIPGPEGIAWSQRLAAEEGIFVGISAGASFAAAMKVAENAPEGSVLLVMLPDTGERYLSTPLFEGVPEDMTEAEVEISRSTPYGQLDEG</sequence>
<name>A0ABV3L995_9RHOB</name>
<dbReference type="NCBIfam" id="TIGR01139">
    <property type="entry name" value="cysK"/>
    <property type="match status" value="1"/>
</dbReference>
<dbReference type="InterPro" id="IPR036052">
    <property type="entry name" value="TrpB-like_PALP_sf"/>
</dbReference>
<evidence type="ECO:0000256" key="10">
    <source>
        <dbReference type="RuleBase" id="RU003985"/>
    </source>
</evidence>